<gene>
    <name evidence="2" type="ORF">BHYA_0301g00040</name>
</gene>
<feature type="chain" id="PRO_5021451162" description="Apple domain-containing protein" evidence="1">
    <location>
        <begin position="24"/>
        <end position="465"/>
    </location>
</feature>
<dbReference type="AlphaFoldDB" id="A0A4Z1GB13"/>
<comment type="caution">
    <text evidence="2">The sequence shown here is derived from an EMBL/GenBank/DDBJ whole genome shotgun (WGS) entry which is preliminary data.</text>
</comment>
<proteinExistence type="predicted"/>
<keyword evidence="3" id="KW-1185">Reference proteome</keyword>
<evidence type="ECO:0000256" key="1">
    <source>
        <dbReference type="SAM" id="SignalP"/>
    </source>
</evidence>
<keyword evidence="1" id="KW-0732">Signal</keyword>
<evidence type="ECO:0000313" key="3">
    <source>
        <dbReference type="Proteomes" id="UP000297814"/>
    </source>
</evidence>
<organism evidence="2 3">
    <name type="scientific">Botrytis hyacinthi</name>
    <dbReference type="NCBI Taxonomy" id="278943"/>
    <lineage>
        <taxon>Eukaryota</taxon>
        <taxon>Fungi</taxon>
        <taxon>Dikarya</taxon>
        <taxon>Ascomycota</taxon>
        <taxon>Pezizomycotina</taxon>
        <taxon>Leotiomycetes</taxon>
        <taxon>Helotiales</taxon>
        <taxon>Sclerotiniaceae</taxon>
        <taxon>Botrytis</taxon>
    </lineage>
</organism>
<evidence type="ECO:0008006" key="4">
    <source>
        <dbReference type="Google" id="ProtNLM"/>
    </source>
</evidence>
<sequence length="465" mass="50268">MKLLYAATTLFILASEKLVGAIATHNGHTARFCFTRYGSESVSSISTTTHTIKIPPYTISTYRPGDLITVTPQPTVTTATSLSVATSTQIGEPTQTITSNVISTGTVIQTTTLFETTEIGSTVTIAAAQSTLTDPASSGFLPLANDPYVIANGGAGGATTKCRETNIHSEVSSWMKTDQEISALTKNTPSKPTSSNNRRYPYHNPHQAANQELDYSSALGPRDFDIKVKPKRWWFYSWWKGTRYPSSVYCQEIVRVTQTQIITLQPQGGITTTLPPEVATSVILSTSTQVIILAPSTTTTIVLIENVTSITTEKDVITHSSPTTTTAFPPQATLYDMCQENNIVATVGRATIDYSLPSYGPSSLQLHWTYIADPYVKPYNCCAICAQSSTCVGYYYNIDTTANPGTALNCFTYEATDGVCDPSGIRYVFRADTKRNTLSPDVVGNGNCGKVQLDNGVRPTLDGKL</sequence>
<reference evidence="2 3" key="1">
    <citation type="submission" date="2017-12" db="EMBL/GenBank/DDBJ databases">
        <title>Comparative genomics of Botrytis spp.</title>
        <authorList>
            <person name="Valero-Jimenez C.A."/>
            <person name="Tapia P."/>
            <person name="Veloso J."/>
            <person name="Silva-Moreno E."/>
            <person name="Staats M."/>
            <person name="Valdes J.H."/>
            <person name="Van Kan J.A.L."/>
        </authorList>
    </citation>
    <scope>NUCLEOTIDE SEQUENCE [LARGE SCALE GENOMIC DNA]</scope>
    <source>
        <strain evidence="2 3">Bh0001</strain>
    </source>
</reference>
<protein>
    <recommendedName>
        <fullName evidence="4">Apple domain-containing protein</fullName>
    </recommendedName>
</protein>
<evidence type="ECO:0000313" key="2">
    <source>
        <dbReference type="EMBL" id="TGO32620.1"/>
    </source>
</evidence>
<feature type="signal peptide" evidence="1">
    <location>
        <begin position="1"/>
        <end position="23"/>
    </location>
</feature>
<name>A0A4Z1GB13_9HELO</name>
<dbReference type="Proteomes" id="UP000297814">
    <property type="component" value="Unassembled WGS sequence"/>
</dbReference>
<accession>A0A4Z1GB13</accession>
<dbReference type="EMBL" id="PQXK01000301">
    <property type="protein sequence ID" value="TGO32620.1"/>
    <property type="molecule type" value="Genomic_DNA"/>
</dbReference>